<dbReference type="AlphaFoldDB" id="A0A7W7ZZ36"/>
<feature type="transmembrane region" description="Helical" evidence="1">
    <location>
        <begin position="56"/>
        <end position="75"/>
    </location>
</feature>
<keyword evidence="1" id="KW-0812">Transmembrane</keyword>
<organism evidence="2 3">
    <name type="scientific">Nonomuraea endophytica</name>
    <dbReference type="NCBI Taxonomy" id="714136"/>
    <lineage>
        <taxon>Bacteria</taxon>
        <taxon>Bacillati</taxon>
        <taxon>Actinomycetota</taxon>
        <taxon>Actinomycetes</taxon>
        <taxon>Streptosporangiales</taxon>
        <taxon>Streptosporangiaceae</taxon>
        <taxon>Nonomuraea</taxon>
    </lineage>
</organism>
<dbReference type="Proteomes" id="UP000568380">
    <property type="component" value="Unassembled WGS sequence"/>
</dbReference>
<evidence type="ECO:0000256" key="1">
    <source>
        <dbReference type="SAM" id="Phobius"/>
    </source>
</evidence>
<accession>A0A7W7ZZ36</accession>
<name>A0A7W7ZZ36_9ACTN</name>
<reference evidence="2 3" key="1">
    <citation type="submission" date="2020-08" db="EMBL/GenBank/DDBJ databases">
        <title>Genomic Encyclopedia of Type Strains, Phase IV (KMG-IV): sequencing the most valuable type-strain genomes for metagenomic binning, comparative biology and taxonomic classification.</title>
        <authorList>
            <person name="Goeker M."/>
        </authorList>
    </citation>
    <scope>NUCLEOTIDE SEQUENCE [LARGE SCALE GENOMIC DNA]</scope>
    <source>
        <strain evidence="2 3">DSM 45385</strain>
    </source>
</reference>
<evidence type="ECO:0000313" key="2">
    <source>
        <dbReference type="EMBL" id="MBB5076069.1"/>
    </source>
</evidence>
<feature type="transmembrane region" description="Helical" evidence="1">
    <location>
        <begin position="120"/>
        <end position="141"/>
    </location>
</feature>
<evidence type="ECO:0000313" key="3">
    <source>
        <dbReference type="Proteomes" id="UP000568380"/>
    </source>
</evidence>
<gene>
    <name evidence="2" type="ORF">HNR40_001515</name>
</gene>
<protein>
    <submittedName>
        <fullName evidence="2">Uncharacterized membrane-anchored protein YitT (DUF2179 family)</fullName>
    </submittedName>
</protein>
<keyword evidence="1" id="KW-1133">Transmembrane helix</keyword>
<dbReference type="RefSeq" id="WP_184959196.1">
    <property type="nucleotide sequence ID" value="NZ_JACHIN010000001.1"/>
</dbReference>
<dbReference type="EMBL" id="JACHIN010000001">
    <property type="protein sequence ID" value="MBB5076069.1"/>
    <property type="molecule type" value="Genomic_DNA"/>
</dbReference>
<keyword evidence="3" id="KW-1185">Reference proteome</keyword>
<keyword evidence="1" id="KW-0472">Membrane</keyword>
<comment type="caution">
    <text evidence="2">The sequence shown here is derived from an EMBL/GenBank/DDBJ whole genome shotgun (WGS) entry which is preliminary data.</text>
</comment>
<sequence>MAMARWPAYTMTVLFLGYGAGKAVFAAQGKLGFPGGPVVPAEEYVSYARDVMNVTMAQWFAAANGLIGAVLVMATVTKVGRRVPRPLMLAVLGVVFLGVGAGMVVMIADGFFGLGVGWRWYHGVLGIVVLGLLTATVWSYARATRRAGPAG</sequence>
<feature type="transmembrane region" description="Helical" evidence="1">
    <location>
        <begin position="87"/>
        <end position="108"/>
    </location>
</feature>
<proteinExistence type="predicted"/>